<proteinExistence type="predicted"/>
<dbReference type="Proteomes" id="UP001447188">
    <property type="component" value="Unassembled WGS sequence"/>
</dbReference>
<name>A0ABR3G3L0_9PEZI</name>
<organism evidence="1 2">
    <name type="scientific">Discina gigas</name>
    <dbReference type="NCBI Taxonomy" id="1032678"/>
    <lineage>
        <taxon>Eukaryota</taxon>
        <taxon>Fungi</taxon>
        <taxon>Dikarya</taxon>
        <taxon>Ascomycota</taxon>
        <taxon>Pezizomycotina</taxon>
        <taxon>Pezizomycetes</taxon>
        <taxon>Pezizales</taxon>
        <taxon>Discinaceae</taxon>
        <taxon>Discina</taxon>
    </lineage>
</organism>
<comment type="caution">
    <text evidence="1">The sequence shown here is derived from an EMBL/GenBank/DDBJ whole genome shotgun (WGS) entry which is preliminary data.</text>
</comment>
<sequence length="59" mass="6639">KALNRSVDEPTTRISIIETHLTTLIKSLMTIKMRAILCYASSTTTGTMHSIGLRQERTF</sequence>
<keyword evidence="2" id="KW-1185">Reference proteome</keyword>
<evidence type="ECO:0000313" key="1">
    <source>
        <dbReference type="EMBL" id="KAL0630391.1"/>
    </source>
</evidence>
<accession>A0ABR3G3L0</accession>
<dbReference type="EMBL" id="JBBBZM010000716">
    <property type="protein sequence ID" value="KAL0630391.1"/>
    <property type="molecule type" value="Genomic_DNA"/>
</dbReference>
<reference evidence="1 2" key="1">
    <citation type="submission" date="2024-02" db="EMBL/GenBank/DDBJ databases">
        <title>Discinaceae phylogenomics.</title>
        <authorList>
            <person name="Dirks A.C."/>
            <person name="James T.Y."/>
        </authorList>
    </citation>
    <scope>NUCLEOTIDE SEQUENCE [LARGE SCALE GENOMIC DNA]</scope>
    <source>
        <strain evidence="1 2">ACD0624</strain>
    </source>
</reference>
<feature type="non-terminal residue" evidence="1">
    <location>
        <position position="1"/>
    </location>
</feature>
<evidence type="ECO:0000313" key="2">
    <source>
        <dbReference type="Proteomes" id="UP001447188"/>
    </source>
</evidence>
<protein>
    <submittedName>
        <fullName evidence="1">Uncharacterized protein</fullName>
    </submittedName>
</protein>
<gene>
    <name evidence="1" type="ORF">Q9L58_010759</name>
</gene>